<sequence>MQEDFDMVDVDHNFYMVKFDLLQDRETIFCGRYWIIFDHYLVVCPRVTLYLRKSK</sequence>
<dbReference type="OrthoDB" id="1096772at2759"/>
<comment type="caution">
    <text evidence="1">The sequence shown here is derived from an EMBL/GenBank/DDBJ whole genome shotgun (WGS) entry which is preliminary data.</text>
</comment>
<name>A0A371HCD4_MUCPR</name>
<dbReference type="Proteomes" id="UP000257109">
    <property type="component" value="Unassembled WGS sequence"/>
</dbReference>
<reference evidence="1" key="1">
    <citation type="submission" date="2018-05" db="EMBL/GenBank/DDBJ databases">
        <title>Draft genome of Mucuna pruriens seed.</title>
        <authorList>
            <person name="Nnadi N.E."/>
            <person name="Vos R."/>
            <person name="Hasami M.H."/>
            <person name="Devisetty U.K."/>
            <person name="Aguiy J.C."/>
        </authorList>
    </citation>
    <scope>NUCLEOTIDE SEQUENCE [LARGE SCALE GENOMIC DNA]</scope>
    <source>
        <strain evidence="1">JCA_2017</strain>
    </source>
</reference>
<gene>
    <name evidence="1" type="ORF">CR513_16475</name>
</gene>
<evidence type="ECO:0000313" key="2">
    <source>
        <dbReference type="Proteomes" id="UP000257109"/>
    </source>
</evidence>
<evidence type="ECO:0000313" key="1">
    <source>
        <dbReference type="EMBL" id="RDY00364.1"/>
    </source>
</evidence>
<evidence type="ECO:0008006" key="3">
    <source>
        <dbReference type="Google" id="ProtNLM"/>
    </source>
</evidence>
<keyword evidence="2" id="KW-1185">Reference proteome</keyword>
<accession>A0A371HCD4</accession>
<proteinExistence type="predicted"/>
<dbReference type="EMBL" id="QJKJ01003015">
    <property type="protein sequence ID" value="RDY00364.1"/>
    <property type="molecule type" value="Genomic_DNA"/>
</dbReference>
<protein>
    <recommendedName>
        <fullName evidence="3">DUF4283 domain-containing protein</fullName>
    </recommendedName>
</protein>
<organism evidence="1 2">
    <name type="scientific">Mucuna pruriens</name>
    <name type="common">Velvet bean</name>
    <name type="synonym">Dolichos pruriens</name>
    <dbReference type="NCBI Taxonomy" id="157652"/>
    <lineage>
        <taxon>Eukaryota</taxon>
        <taxon>Viridiplantae</taxon>
        <taxon>Streptophyta</taxon>
        <taxon>Embryophyta</taxon>
        <taxon>Tracheophyta</taxon>
        <taxon>Spermatophyta</taxon>
        <taxon>Magnoliopsida</taxon>
        <taxon>eudicotyledons</taxon>
        <taxon>Gunneridae</taxon>
        <taxon>Pentapetalae</taxon>
        <taxon>rosids</taxon>
        <taxon>fabids</taxon>
        <taxon>Fabales</taxon>
        <taxon>Fabaceae</taxon>
        <taxon>Papilionoideae</taxon>
        <taxon>50 kb inversion clade</taxon>
        <taxon>NPAAA clade</taxon>
        <taxon>indigoferoid/millettioid clade</taxon>
        <taxon>Phaseoleae</taxon>
        <taxon>Mucuna</taxon>
    </lineage>
</organism>
<feature type="non-terminal residue" evidence="1">
    <location>
        <position position="55"/>
    </location>
</feature>
<dbReference type="AlphaFoldDB" id="A0A371HCD4"/>